<protein>
    <submittedName>
        <fullName evidence="2">Uncharacterized protein</fullName>
    </submittedName>
</protein>
<evidence type="ECO:0000313" key="3">
    <source>
        <dbReference type="Proteomes" id="UP001597033"/>
    </source>
</evidence>
<keyword evidence="3" id="KW-1185">Reference proteome</keyword>
<dbReference type="RefSeq" id="WP_162378043.1">
    <property type="nucleotide sequence ID" value="NZ_JBHTKN010000011.1"/>
</dbReference>
<reference evidence="3" key="1">
    <citation type="journal article" date="2019" name="Int. J. Syst. Evol. Microbiol.">
        <title>The Global Catalogue of Microorganisms (GCM) 10K type strain sequencing project: providing services to taxonomists for standard genome sequencing and annotation.</title>
        <authorList>
            <consortium name="The Broad Institute Genomics Platform"/>
            <consortium name="The Broad Institute Genome Sequencing Center for Infectious Disease"/>
            <person name="Wu L."/>
            <person name="Ma J."/>
        </authorList>
    </citation>
    <scope>NUCLEOTIDE SEQUENCE [LARGE SCALE GENOMIC DNA]</scope>
    <source>
        <strain evidence="3">CCUG 55854</strain>
    </source>
</reference>
<keyword evidence="1" id="KW-0175">Coiled coil</keyword>
<proteinExistence type="predicted"/>
<sequence length="140" mass="15972">MSFESEVAQLRASADTARIEQIVQAFPASDDIEPWHQLNALLWPDLSENENSRREQLPAALDEYQDELRRYIRRYDDLRTRGLDAMSNYDIGIAYRAMGPESGLADALRAVGNHIGRCKAQILWLLAEQDRLALPQLALF</sequence>
<organism evidence="2 3">
    <name type="scientific">Pseudoxanthomonas kaohsiungensis</name>
    <dbReference type="NCBI Taxonomy" id="283923"/>
    <lineage>
        <taxon>Bacteria</taxon>
        <taxon>Pseudomonadati</taxon>
        <taxon>Pseudomonadota</taxon>
        <taxon>Gammaproteobacteria</taxon>
        <taxon>Lysobacterales</taxon>
        <taxon>Lysobacteraceae</taxon>
        <taxon>Pseudoxanthomonas</taxon>
    </lineage>
</organism>
<accession>A0ABW3M0L2</accession>
<evidence type="ECO:0000256" key="1">
    <source>
        <dbReference type="SAM" id="Coils"/>
    </source>
</evidence>
<comment type="caution">
    <text evidence="2">The sequence shown here is derived from an EMBL/GenBank/DDBJ whole genome shotgun (WGS) entry which is preliminary data.</text>
</comment>
<gene>
    <name evidence="2" type="ORF">ACFQ2N_14025</name>
</gene>
<dbReference type="Proteomes" id="UP001597033">
    <property type="component" value="Unassembled WGS sequence"/>
</dbReference>
<name>A0ABW3M0L2_9GAMM</name>
<evidence type="ECO:0000313" key="2">
    <source>
        <dbReference type="EMBL" id="MFD1043466.1"/>
    </source>
</evidence>
<dbReference type="EMBL" id="JBHTKN010000011">
    <property type="protein sequence ID" value="MFD1043466.1"/>
    <property type="molecule type" value="Genomic_DNA"/>
</dbReference>
<feature type="coiled-coil region" evidence="1">
    <location>
        <begin position="54"/>
        <end position="81"/>
    </location>
</feature>